<protein>
    <submittedName>
        <fullName evidence="3">Uncharacterized protein</fullName>
    </submittedName>
</protein>
<evidence type="ECO:0000313" key="3">
    <source>
        <dbReference type="EMBL" id="CAB9509319.1"/>
    </source>
</evidence>
<keyword evidence="2" id="KW-0812">Transmembrane</keyword>
<gene>
    <name evidence="3" type="ORF">SEMRO_385_G131580.1</name>
</gene>
<comment type="caution">
    <text evidence="3">The sequence shown here is derived from an EMBL/GenBank/DDBJ whole genome shotgun (WGS) entry which is preliminary data.</text>
</comment>
<feature type="compositionally biased region" description="Pro residues" evidence="1">
    <location>
        <begin position="506"/>
        <end position="518"/>
    </location>
</feature>
<evidence type="ECO:0000256" key="2">
    <source>
        <dbReference type="SAM" id="Phobius"/>
    </source>
</evidence>
<evidence type="ECO:0000256" key="1">
    <source>
        <dbReference type="SAM" id="MobiDB-lite"/>
    </source>
</evidence>
<keyword evidence="2" id="KW-1133">Transmembrane helix</keyword>
<name>A0A9N8DVK9_9STRA</name>
<feature type="compositionally biased region" description="Low complexity" evidence="1">
    <location>
        <begin position="302"/>
        <end position="324"/>
    </location>
</feature>
<dbReference type="EMBL" id="CAICTM010000384">
    <property type="protein sequence ID" value="CAB9509319.1"/>
    <property type="molecule type" value="Genomic_DNA"/>
</dbReference>
<dbReference type="Proteomes" id="UP001153069">
    <property type="component" value="Unassembled WGS sequence"/>
</dbReference>
<reference evidence="3" key="1">
    <citation type="submission" date="2020-06" db="EMBL/GenBank/DDBJ databases">
        <authorList>
            <consortium name="Plant Systems Biology data submission"/>
        </authorList>
    </citation>
    <scope>NUCLEOTIDE SEQUENCE</scope>
    <source>
        <strain evidence="3">D6</strain>
    </source>
</reference>
<feature type="compositionally biased region" description="Polar residues" evidence="1">
    <location>
        <begin position="325"/>
        <end position="335"/>
    </location>
</feature>
<accession>A0A9N8DVK9</accession>
<feature type="region of interest" description="Disordered" evidence="1">
    <location>
        <begin position="298"/>
        <end position="531"/>
    </location>
</feature>
<keyword evidence="4" id="KW-1185">Reference proteome</keyword>
<keyword evidence="2" id="KW-0472">Membrane</keyword>
<feature type="compositionally biased region" description="Basic and acidic residues" evidence="1">
    <location>
        <begin position="1"/>
        <end position="16"/>
    </location>
</feature>
<feature type="transmembrane region" description="Helical" evidence="2">
    <location>
        <begin position="235"/>
        <end position="255"/>
    </location>
</feature>
<feature type="compositionally biased region" description="Basic and acidic residues" evidence="1">
    <location>
        <begin position="51"/>
        <end position="64"/>
    </location>
</feature>
<organism evidence="3 4">
    <name type="scientific">Seminavis robusta</name>
    <dbReference type="NCBI Taxonomy" id="568900"/>
    <lineage>
        <taxon>Eukaryota</taxon>
        <taxon>Sar</taxon>
        <taxon>Stramenopiles</taxon>
        <taxon>Ochrophyta</taxon>
        <taxon>Bacillariophyta</taxon>
        <taxon>Bacillariophyceae</taxon>
        <taxon>Bacillariophycidae</taxon>
        <taxon>Naviculales</taxon>
        <taxon>Naviculaceae</taxon>
        <taxon>Seminavis</taxon>
    </lineage>
</organism>
<evidence type="ECO:0000313" key="4">
    <source>
        <dbReference type="Proteomes" id="UP001153069"/>
    </source>
</evidence>
<proteinExistence type="predicted"/>
<feature type="compositionally biased region" description="Polar residues" evidence="1">
    <location>
        <begin position="396"/>
        <end position="406"/>
    </location>
</feature>
<dbReference type="AlphaFoldDB" id="A0A9N8DVK9"/>
<sequence length="531" mass="55979">MKRHQKVDGDEADSKSKQLGMDGINGEVEDGDEADSISKFVDTDSYVSNNKKLDGDDAQSKSRFEDDDTESKSSSSILTKTSVFTTKSTTTAVTCVEDLLEGGNLVAGDAHGRQPTRRNTLFVMELPGRLQRRPAIQPTRLSFPGAFRIGSNSNNDVISDSGSGRQYQTWLARQNPDAPDSIILVPRASLVSDDASVSSLGTGPGQQQYIFEASLVRGNIAPEDAVIMSRRKVKVILVIIVALILSLATALLIAMTQMDRTVPLATFAPGNGSATEAPRAPTSTVPVPVPVTVNLPGPEVFTTIPSTTTASSTPSTESPSGHSTAESAGIQNTDSPSPPNAPNLEGETLANFDGVLQEGGDHGDDGPITVISADTIPPLPSSHPTSDSDYEDEYKPSTQPSVTPSKIPSVAPSEVVTSLPTREITFLEALEALTPTPVQPTPTPTLEPSGTPTDVETTNKPSSTPSLPPVKPPTASTISPVPPVNIPFPTTEIPSRQPATVQPLPSTLPPSTDPPTTDPPQQCRFVEWSNV</sequence>
<feature type="compositionally biased region" description="Polar residues" evidence="1">
    <location>
        <begin position="446"/>
        <end position="465"/>
    </location>
</feature>
<feature type="region of interest" description="Disordered" evidence="1">
    <location>
        <begin position="1"/>
        <end position="76"/>
    </location>
</feature>